<evidence type="ECO:0000313" key="2">
    <source>
        <dbReference type="Ensembl" id="ENSMUSP00000155211.2"/>
    </source>
</evidence>
<sequence>MSEALPFPSNKTSTPECNLKTLYWACVHNDLAELQARLDAGVSPEEASQVDSNGRASWLHATMALVPLWLCSAAVLSWM</sequence>
<protein>
    <submittedName>
        <fullName evidence="2">Ankyrin repeat domain 33</fullName>
    </submittedName>
</protein>
<dbReference type="MGI" id="MGI:2443398">
    <property type="gene designation" value="Ankrd33"/>
</dbReference>
<feature type="transmembrane region" description="Helical" evidence="1">
    <location>
        <begin position="58"/>
        <end position="78"/>
    </location>
</feature>
<proteinExistence type="predicted"/>
<dbReference type="Ensembl" id="ENSMUST00000229930.2">
    <property type="protein sequence ID" value="ENSMUSP00000155211.2"/>
    <property type="gene ID" value="ENSMUSG00000047034.11"/>
</dbReference>
<keyword evidence="1" id="KW-0472">Membrane</keyword>
<keyword evidence="1" id="KW-0812">Transmembrane</keyword>
<keyword evidence="1" id="KW-1133">Transmembrane helix</keyword>
<accession>A0A2R8VHL4</accession>
<dbReference type="VEuPathDB" id="HostDB:ENSMUSG00000047034"/>
<name>A0A2R8VHL4_MOUSE</name>
<evidence type="ECO:0000256" key="1">
    <source>
        <dbReference type="SAM" id="Phobius"/>
    </source>
</evidence>
<dbReference type="AlphaFoldDB" id="A0A2R8VHL4"/>
<gene>
    <name evidence="2 3" type="primary">Ankrd33</name>
</gene>
<evidence type="ECO:0000313" key="4">
    <source>
        <dbReference type="Proteomes" id="UP000000589"/>
    </source>
</evidence>
<dbReference type="ExpressionAtlas" id="A0A2R8VHL4">
    <property type="expression patterns" value="baseline and differential"/>
</dbReference>
<dbReference type="Bgee" id="ENSMUSG00000047034">
    <property type="expression patterns" value="Expressed in retinal neural layer and 12 other cell types or tissues"/>
</dbReference>
<keyword evidence="4" id="KW-1185">Reference proteome</keyword>
<reference evidence="2" key="3">
    <citation type="submission" date="2025-05" db="UniProtKB">
        <authorList>
            <consortium name="Ensembl"/>
        </authorList>
    </citation>
    <scope>IDENTIFICATION</scope>
    <source>
        <strain evidence="2">C57BL/6J</strain>
    </source>
</reference>
<dbReference type="Antibodypedia" id="50682">
    <property type="antibodies" value="63 antibodies from 19 providers"/>
</dbReference>
<reference evidence="2 4" key="1">
    <citation type="journal article" date="2009" name="PLoS Biol.">
        <title>Lineage-specific biology revealed by a finished genome assembly of the mouse.</title>
        <authorList>
            <consortium name="Mouse Genome Sequencing Consortium"/>
            <person name="Church D.M."/>
            <person name="Goodstadt L."/>
            <person name="Hillier L.W."/>
            <person name="Zody M.C."/>
            <person name="Goldstein S."/>
            <person name="She X."/>
            <person name="Bult C.J."/>
            <person name="Agarwala R."/>
            <person name="Cherry J.L."/>
            <person name="DiCuccio M."/>
            <person name="Hlavina W."/>
            <person name="Kapustin Y."/>
            <person name="Meric P."/>
            <person name="Maglott D."/>
            <person name="Birtle Z."/>
            <person name="Marques A.C."/>
            <person name="Graves T."/>
            <person name="Zhou S."/>
            <person name="Teague B."/>
            <person name="Potamousis K."/>
            <person name="Churas C."/>
            <person name="Place M."/>
            <person name="Herschleb J."/>
            <person name="Runnheim R."/>
            <person name="Forrest D."/>
            <person name="Amos-Landgraf J."/>
            <person name="Schwartz D.C."/>
            <person name="Cheng Z."/>
            <person name="Lindblad-Toh K."/>
            <person name="Eichler E.E."/>
            <person name="Ponting C.P."/>
        </authorList>
    </citation>
    <scope>NUCLEOTIDE SEQUENCE [LARGE SCALE GENOMIC DNA]</scope>
    <source>
        <strain evidence="2 4">C57BL/6J</strain>
    </source>
</reference>
<dbReference type="Proteomes" id="UP000000589">
    <property type="component" value="Chromosome 15"/>
</dbReference>
<dbReference type="Ensembl" id="ENSMUST00000229263.2">
    <property type="protein sequence ID" value="ENSMUSP00000155792.2"/>
    <property type="gene ID" value="ENSMUSG00000047034.11"/>
</dbReference>
<dbReference type="AGR" id="MGI:2443398"/>
<organism evidence="2 4">
    <name type="scientific">Mus musculus</name>
    <name type="common">Mouse</name>
    <dbReference type="NCBI Taxonomy" id="10090"/>
    <lineage>
        <taxon>Eukaryota</taxon>
        <taxon>Metazoa</taxon>
        <taxon>Chordata</taxon>
        <taxon>Craniata</taxon>
        <taxon>Vertebrata</taxon>
        <taxon>Euteleostomi</taxon>
        <taxon>Mammalia</taxon>
        <taxon>Eutheria</taxon>
        <taxon>Euarchontoglires</taxon>
        <taxon>Glires</taxon>
        <taxon>Rodentia</taxon>
        <taxon>Myomorpha</taxon>
        <taxon>Muroidea</taxon>
        <taxon>Muridae</taxon>
        <taxon>Murinae</taxon>
        <taxon>Mus</taxon>
        <taxon>Mus</taxon>
    </lineage>
</organism>
<dbReference type="SMR" id="A0A2R8VHL4"/>
<dbReference type="GeneTree" id="ENSGT00500000044852"/>
<reference evidence="2" key="2">
    <citation type="journal article" date="2011" name="PLoS Biol.">
        <title>Modernizing reference genome assemblies.</title>
        <authorList>
            <person name="Church D.M."/>
            <person name="Schneider V.A."/>
            <person name="Graves T."/>
            <person name="Auger K."/>
            <person name="Cunningham F."/>
            <person name="Bouk N."/>
            <person name="Chen H.C."/>
            <person name="Agarwala R."/>
            <person name="McLaren W.M."/>
            <person name="Ritchie G.R."/>
            <person name="Albracht D."/>
            <person name="Kremitzki M."/>
            <person name="Rock S."/>
            <person name="Kotkiewicz H."/>
            <person name="Kremitzki C."/>
            <person name="Wollam A."/>
            <person name="Trani L."/>
            <person name="Fulton L."/>
            <person name="Fulton R."/>
            <person name="Matthews L."/>
            <person name="Whitehead S."/>
            <person name="Chow W."/>
            <person name="Torrance J."/>
            <person name="Dunn M."/>
            <person name="Harden G."/>
            <person name="Threadgold G."/>
            <person name="Wood J."/>
            <person name="Collins J."/>
            <person name="Heath P."/>
            <person name="Griffiths G."/>
            <person name="Pelan S."/>
            <person name="Grafham D."/>
            <person name="Eichler E.E."/>
            <person name="Weinstock G."/>
            <person name="Mardis E.R."/>
            <person name="Wilson R.K."/>
            <person name="Howe K."/>
            <person name="Flicek P."/>
            <person name="Hubbard T."/>
        </authorList>
    </citation>
    <scope>NUCLEOTIDE SEQUENCE [LARGE SCALE GENOMIC DNA]</scope>
    <source>
        <strain evidence="2">C57BL/6J</strain>
    </source>
</reference>
<evidence type="ECO:0000313" key="3">
    <source>
        <dbReference type="MGI" id="MGI:2443398"/>
    </source>
</evidence>